<dbReference type="SUPFAM" id="SSF49854">
    <property type="entry name" value="Spermadhesin, CUB domain"/>
    <property type="match status" value="1"/>
</dbReference>
<name>A0A183A9N9_9TREM</name>
<dbReference type="PROSITE" id="PS01180">
    <property type="entry name" value="CUB"/>
    <property type="match status" value="1"/>
</dbReference>
<reference evidence="6" key="1">
    <citation type="submission" date="2016-06" db="UniProtKB">
        <authorList>
            <consortium name="WormBaseParasite"/>
        </authorList>
    </citation>
    <scope>IDENTIFICATION</scope>
</reference>
<feature type="domain" description="CUB" evidence="3">
    <location>
        <begin position="119"/>
        <end position="228"/>
    </location>
</feature>
<evidence type="ECO:0000256" key="1">
    <source>
        <dbReference type="ARBA" id="ARBA00023157"/>
    </source>
</evidence>
<sequence length="229" mass="24866">MNIGDKCGGVWEAGGAYMCNDCVRRYIAPSTCTYILNSYTAGAPSLQLNITKLGKGDGSDVVLRVFDGARGRNTLLETINKNHTKLYTPVGSTIIIELRLLTMPIPEVSFSFLFQTSGCGGVILDSGFIFNPGYPDGINDEDNCVWIFYASSGLSPSIEILRSELSDSSGVCADVEVRDGESGVHPMIALLNGTDIRRYKGSSRNLWIRYTSYKSSHSYGFVGRLTSVA</sequence>
<evidence type="ECO:0000313" key="6">
    <source>
        <dbReference type="WBParaSite" id="ECPE_0000367701-mRNA-1"/>
    </source>
</evidence>
<evidence type="ECO:0000313" key="5">
    <source>
        <dbReference type="Proteomes" id="UP000272942"/>
    </source>
</evidence>
<reference evidence="4 5" key="2">
    <citation type="submission" date="2018-11" db="EMBL/GenBank/DDBJ databases">
        <authorList>
            <consortium name="Pathogen Informatics"/>
        </authorList>
    </citation>
    <scope>NUCLEOTIDE SEQUENCE [LARGE SCALE GENOMIC DNA]</scope>
    <source>
        <strain evidence="4 5">Egypt</strain>
    </source>
</reference>
<dbReference type="SMART" id="SM00042">
    <property type="entry name" value="CUB"/>
    <property type="match status" value="1"/>
</dbReference>
<evidence type="ECO:0000313" key="4">
    <source>
        <dbReference type="EMBL" id="VDP70195.1"/>
    </source>
</evidence>
<gene>
    <name evidence="4" type="ORF">ECPE_LOCUS3674</name>
</gene>
<keyword evidence="5" id="KW-1185">Reference proteome</keyword>
<proteinExistence type="predicted"/>
<accession>A0A183A9N9</accession>
<comment type="caution">
    <text evidence="2">Lacks conserved residue(s) required for the propagation of feature annotation.</text>
</comment>
<dbReference type="OrthoDB" id="5980118at2759"/>
<evidence type="ECO:0000259" key="3">
    <source>
        <dbReference type="PROSITE" id="PS01180"/>
    </source>
</evidence>
<evidence type="ECO:0000256" key="2">
    <source>
        <dbReference type="PROSITE-ProRule" id="PRU00059"/>
    </source>
</evidence>
<dbReference type="Gene3D" id="2.60.120.290">
    <property type="entry name" value="Spermadhesin, CUB domain"/>
    <property type="match status" value="1"/>
</dbReference>
<organism evidence="6">
    <name type="scientific">Echinostoma caproni</name>
    <dbReference type="NCBI Taxonomy" id="27848"/>
    <lineage>
        <taxon>Eukaryota</taxon>
        <taxon>Metazoa</taxon>
        <taxon>Spiralia</taxon>
        <taxon>Lophotrochozoa</taxon>
        <taxon>Platyhelminthes</taxon>
        <taxon>Trematoda</taxon>
        <taxon>Digenea</taxon>
        <taxon>Plagiorchiida</taxon>
        <taxon>Echinostomata</taxon>
        <taxon>Echinostomatoidea</taxon>
        <taxon>Echinostomatidae</taxon>
        <taxon>Echinostoma</taxon>
    </lineage>
</organism>
<dbReference type="Proteomes" id="UP000272942">
    <property type="component" value="Unassembled WGS sequence"/>
</dbReference>
<dbReference type="Pfam" id="PF00431">
    <property type="entry name" value="CUB"/>
    <property type="match status" value="1"/>
</dbReference>
<dbReference type="AlphaFoldDB" id="A0A183A9N9"/>
<dbReference type="InterPro" id="IPR035914">
    <property type="entry name" value="Sperma_CUB_dom_sf"/>
</dbReference>
<keyword evidence="1" id="KW-1015">Disulfide bond</keyword>
<dbReference type="EMBL" id="UZAN01040590">
    <property type="protein sequence ID" value="VDP70195.1"/>
    <property type="molecule type" value="Genomic_DNA"/>
</dbReference>
<protein>
    <submittedName>
        <fullName evidence="6">CUB domain-containing protein</fullName>
    </submittedName>
</protein>
<dbReference type="InterPro" id="IPR000859">
    <property type="entry name" value="CUB_dom"/>
</dbReference>
<dbReference type="WBParaSite" id="ECPE_0000367701-mRNA-1">
    <property type="protein sequence ID" value="ECPE_0000367701-mRNA-1"/>
    <property type="gene ID" value="ECPE_0000367701"/>
</dbReference>
<dbReference type="CDD" id="cd00041">
    <property type="entry name" value="CUB"/>
    <property type="match status" value="1"/>
</dbReference>